<dbReference type="EC" id="1.7.1.17" evidence="6"/>
<evidence type="ECO:0000256" key="2">
    <source>
        <dbReference type="ARBA" id="ARBA00022643"/>
    </source>
</evidence>
<comment type="catalytic activity">
    <reaction evidence="6">
        <text>2 a quinone + NADH + H(+) = 2 a 1,4-benzosemiquinone + NAD(+)</text>
        <dbReference type="Rhea" id="RHEA:65952"/>
        <dbReference type="ChEBI" id="CHEBI:15378"/>
        <dbReference type="ChEBI" id="CHEBI:57540"/>
        <dbReference type="ChEBI" id="CHEBI:57945"/>
        <dbReference type="ChEBI" id="CHEBI:132124"/>
        <dbReference type="ChEBI" id="CHEBI:134225"/>
    </reaction>
</comment>
<comment type="catalytic activity">
    <reaction evidence="5">
        <text>N,N-dimethyl-1,4-phenylenediamine + anthranilate + 2 NAD(+) = 2-(4-dimethylaminophenyl)diazenylbenzoate + 2 NADH + 2 H(+)</text>
        <dbReference type="Rhea" id="RHEA:55872"/>
        <dbReference type="ChEBI" id="CHEBI:15378"/>
        <dbReference type="ChEBI" id="CHEBI:15783"/>
        <dbReference type="ChEBI" id="CHEBI:16567"/>
        <dbReference type="ChEBI" id="CHEBI:57540"/>
        <dbReference type="ChEBI" id="CHEBI:57945"/>
        <dbReference type="ChEBI" id="CHEBI:71579"/>
        <dbReference type="EC" id="1.7.1.17"/>
    </reaction>
    <physiologicalReaction direction="right-to-left" evidence="5">
        <dbReference type="Rhea" id="RHEA:55874"/>
    </physiologicalReaction>
</comment>
<evidence type="ECO:0000256" key="1">
    <source>
        <dbReference type="ARBA" id="ARBA00022630"/>
    </source>
</evidence>
<reference evidence="9" key="1">
    <citation type="submission" date="2018-02" db="EMBL/GenBank/DDBJ databases">
        <title>Genome sequence of Desulfocucumis palustris strain NAW-5.</title>
        <authorList>
            <person name="Watanabe M."/>
            <person name="Kojima H."/>
            <person name="Fukui M."/>
        </authorList>
    </citation>
    <scope>NUCLEOTIDE SEQUENCE [LARGE SCALE GENOMIC DNA]</scope>
    <source>
        <strain evidence="9">NAW-5</strain>
    </source>
</reference>
<comment type="caution">
    <text evidence="8">The sequence shown here is derived from an EMBL/GenBank/DDBJ whole genome shotgun (WGS) entry which is preliminary data.</text>
</comment>
<dbReference type="Proteomes" id="UP000239549">
    <property type="component" value="Unassembled WGS sequence"/>
</dbReference>
<dbReference type="GO" id="GO:0009055">
    <property type="term" value="F:electron transfer activity"/>
    <property type="evidence" value="ECO:0007669"/>
    <property type="project" value="UniProtKB-UniRule"/>
</dbReference>
<dbReference type="InterPro" id="IPR003680">
    <property type="entry name" value="Flavodoxin_fold"/>
</dbReference>
<dbReference type="OrthoDB" id="9805013at2"/>
<keyword evidence="1 6" id="KW-0285">Flavoprotein</keyword>
<dbReference type="HAMAP" id="MF_01216">
    <property type="entry name" value="Azoreductase_type1"/>
    <property type="match status" value="1"/>
</dbReference>
<gene>
    <name evidence="6" type="primary">azoR</name>
    <name evidence="8" type="ORF">DCCM_2748</name>
</gene>
<dbReference type="AlphaFoldDB" id="A0A2L2XC20"/>
<keyword evidence="3 6" id="KW-0560">Oxidoreductase</keyword>
<dbReference type="PANTHER" id="PTHR43741:SF7">
    <property type="entry name" value="FMN-DEPENDENT NADH:QUINONE OXIDOREDUCTASE"/>
    <property type="match status" value="1"/>
</dbReference>
<evidence type="ECO:0000256" key="3">
    <source>
        <dbReference type="ARBA" id="ARBA00023002"/>
    </source>
</evidence>
<accession>A0A2L2XC20</accession>
<keyword evidence="2 6" id="KW-0288">FMN</keyword>
<comment type="cofactor">
    <cofactor evidence="6">
        <name>FMN</name>
        <dbReference type="ChEBI" id="CHEBI:58210"/>
    </cofactor>
    <text evidence="6">Binds 1 FMN per subunit.</text>
</comment>
<dbReference type="GO" id="GO:0010181">
    <property type="term" value="F:FMN binding"/>
    <property type="evidence" value="ECO:0007669"/>
    <property type="project" value="UniProtKB-UniRule"/>
</dbReference>
<feature type="domain" description="Flavodoxin-like fold" evidence="7">
    <location>
        <begin position="2"/>
        <end position="206"/>
    </location>
</feature>
<dbReference type="GO" id="GO:0016652">
    <property type="term" value="F:oxidoreductase activity, acting on NAD(P)H as acceptor"/>
    <property type="evidence" value="ECO:0007669"/>
    <property type="project" value="UniProtKB-UniRule"/>
</dbReference>
<dbReference type="InterPro" id="IPR023048">
    <property type="entry name" value="NADH:quinone_OxRdtase_FMN_depd"/>
</dbReference>
<organism evidence="8 9">
    <name type="scientific">Desulfocucumis palustris</name>
    <dbReference type="NCBI Taxonomy" id="1898651"/>
    <lineage>
        <taxon>Bacteria</taxon>
        <taxon>Bacillati</taxon>
        <taxon>Bacillota</taxon>
        <taxon>Clostridia</taxon>
        <taxon>Eubacteriales</taxon>
        <taxon>Desulfocucumaceae</taxon>
        <taxon>Desulfocucumis</taxon>
    </lineage>
</organism>
<sequence length="213" mass="23987">MSKVLYIKANPNPEEKSFSALVGRTFLDYYRGKKPGDEVIELDLYEMNIPLIDGNVLSGWEKLRQGSRFDDFSLKEMIQTTSINKLTEQFIHADKYIFVSPLWNLGIPPLLKAYIDAVCIVDRSFKYTEKGPVGLLKGKKAIHIQARGGVFSEGPAKEYELGDRYIRTILNFMGVQVADSVIIEGVHQAPEQIDAIKARAMEQARKAATIFAQ</sequence>
<dbReference type="Pfam" id="PF02525">
    <property type="entry name" value="Flavodoxin_2"/>
    <property type="match status" value="1"/>
</dbReference>
<dbReference type="EC" id="1.6.5.-" evidence="6"/>
<evidence type="ECO:0000256" key="5">
    <source>
        <dbReference type="ARBA" id="ARBA00048542"/>
    </source>
</evidence>
<keyword evidence="4 6" id="KW-0520">NAD</keyword>
<evidence type="ECO:0000256" key="4">
    <source>
        <dbReference type="ARBA" id="ARBA00023027"/>
    </source>
</evidence>
<dbReference type="PANTHER" id="PTHR43741">
    <property type="entry name" value="FMN-DEPENDENT NADH-AZOREDUCTASE 1"/>
    <property type="match status" value="1"/>
</dbReference>
<evidence type="ECO:0000313" key="8">
    <source>
        <dbReference type="EMBL" id="GBF33642.1"/>
    </source>
</evidence>
<comment type="similarity">
    <text evidence="6">Belongs to the azoreductase type 1 family.</text>
</comment>
<comment type="subunit">
    <text evidence="6">Homodimer.</text>
</comment>
<evidence type="ECO:0000313" key="9">
    <source>
        <dbReference type="Proteomes" id="UP000239549"/>
    </source>
</evidence>
<dbReference type="Gene3D" id="3.40.50.360">
    <property type="match status" value="1"/>
</dbReference>
<keyword evidence="9" id="KW-1185">Reference proteome</keyword>
<feature type="binding site" evidence="6">
    <location>
        <begin position="17"/>
        <end position="19"/>
    </location>
    <ligand>
        <name>FMN</name>
        <dbReference type="ChEBI" id="CHEBI:58210"/>
    </ligand>
</feature>
<dbReference type="InterPro" id="IPR029039">
    <property type="entry name" value="Flavoprotein-like_sf"/>
</dbReference>
<proteinExistence type="inferred from homology"/>
<comment type="caution">
    <text evidence="6">Lacks conserved residue(s) required for the propagation of feature annotation.</text>
</comment>
<protein>
    <recommendedName>
        <fullName evidence="6">FMN dependent NADH:quinone oxidoreductase</fullName>
        <ecNumber evidence="6">1.6.5.-</ecNumber>
    </recommendedName>
    <alternativeName>
        <fullName evidence="6">Azo-dye reductase</fullName>
    </alternativeName>
    <alternativeName>
        <fullName evidence="6">FMN-dependent NADH-azo compound oxidoreductase</fullName>
    </alternativeName>
    <alternativeName>
        <fullName evidence="6">FMN-dependent NADH-azoreductase</fullName>
        <ecNumber evidence="6">1.7.1.17</ecNumber>
    </alternativeName>
</protein>
<dbReference type="SUPFAM" id="SSF52218">
    <property type="entry name" value="Flavoproteins"/>
    <property type="match status" value="1"/>
</dbReference>
<dbReference type="EMBL" id="BFAV01000112">
    <property type="protein sequence ID" value="GBF33642.1"/>
    <property type="molecule type" value="Genomic_DNA"/>
</dbReference>
<evidence type="ECO:0000259" key="7">
    <source>
        <dbReference type="Pfam" id="PF02525"/>
    </source>
</evidence>
<dbReference type="InterPro" id="IPR050104">
    <property type="entry name" value="FMN-dep_NADH:Q_OxRdtase_AzoR1"/>
</dbReference>
<evidence type="ECO:0000256" key="6">
    <source>
        <dbReference type="HAMAP-Rule" id="MF_01216"/>
    </source>
</evidence>
<dbReference type="GO" id="GO:0016655">
    <property type="term" value="F:oxidoreductase activity, acting on NAD(P)H, quinone or similar compound as acceptor"/>
    <property type="evidence" value="ECO:0007669"/>
    <property type="project" value="InterPro"/>
</dbReference>
<name>A0A2L2XC20_9FIRM</name>
<comment type="function">
    <text evidence="6">Also exhibits azoreductase activity. Catalyzes the reductive cleavage of the azo bond in aromatic azo compounds to the corresponding amines.</text>
</comment>
<comment type="function">
    <text evidence="6">Quinone reductase that provides resistance to thiol-specific stress caused by electrophilic quinones.</text>
</comment>
<dbReference type="RefSeq" id="WP_104372011.1">
    <property type="nucleotide sequence ID" value="NZ_BFAV01000112.1"/>
</dbReference>